<dbReference type="GeneID" id="82888801"/>
<feature type="transmembrane region" description="Helical" evidence="1">
    <location>
        <begin position="76"/>
        <end position="98"/>
    </location>
</feature>
<dbReference type="EMBL" id="FAUH01000019">
    <property type="protein sequence ID" value="CUU67150.1"/>
    <property type="molecule type" value="Genomic_DNA"/>
</dbReference>
<keyword evidence="1" id="KW-0472">Membrane</keyword>
<gene>
    <name evidence="3" type="ORF">CVA01_27250</name>
    <name evidence="2" type="ORF">CVAR292_02508</name>
</gene>
<evidence type="ECO:0000313" key="4">
    <source>
        <dbReference type="Proteomes" id="UP000182498"/>
    </source>
</evidence>
<name>A0A0X2NQW6_9CORY</name>
<reference evidence="3 5" key="3">
    <citation type="submission" date="2019-06" db="EMBL/GenBank/DDBJ databases">
        <title>Whole genome shotgun sequence of Corynebacterium variabile NBRC 15286.</title>
        <authorList>
            <person name="Hosoyama A."/>
            <person name="Uohara A."/>
            <person name="Ohji S."/>
            <person name="Ichikawa N."/>
        </authorList>
    </citation>
    <scope>NUCLEOTIDE SEQUENCE [LARGE SCALE GENOMIC DNA]</scope>
    <source>
        <strain evidence="3 5">NBRC 15286</strain>
    </source>
</reference>
<dbReference type="OrthoDB" id="4422894at2"/>
<organism evidence="2 4">
    <name type="scientific">Corynebacterium variabile</name>
    <dbReference type="NCBI Taxonomy" id="1727"/>
    <lineage>
        <taxon>Bacteria</taxon>
        <taxon>Bacillati</taxon>
        <taxon>Actinomycetota</taxon>
        <taxon>Actinomycetes</taxon>
        <taxon>Mycobacteriales</taxon>
        <taxon>Corynebacteriaceae</taxon>
        <taxon>Corynebacterium</taxon>
    </lineage>
</organism>
<dbReference type="Proteomes" id="UP000182498">
    <property type="component" value="Unassembled WGS sequence"/>
</dbReference>
<reference evidence="2" key="1">
    <citation type="submission" date="2015-11" db="EMBL/GenBank/DDBJ databases">
        <authorList>
            <person name="Zhang Y."/>
            <person name="Guo Z."/>
        </authorList>
    </citation>
    <scope>NUCLEOTIDE SEQUENCE [LARGE SCALE GENOMIC DNA]</scope>
    <source>
        <strain evidence="2">Mu292</strain>
    </source>
</reference>
<evidence type="ECO:0000313" key="5">
    <source>
        <dbReference type="Proteomes" id="UP000319986"/>
    </source>
</evidence>
<dbReference type="Proteomes" id="UP000319986">
    <property type="component" value="Unassembled WGS sequence"/>
</dbReference>
<keyword evidence="1" id="KW-0812">Transmembrane</keyword>
<accession>A0A0X2NQW6</accession>
<protein>
    <submittedName>
        <fullName evidence="2">Uncharacterized protein</fullName>
    </submittedName>
</protein>
<evidence type="ECO:0000313" key="3">
    <source>
        <dbReference type="EMBL" id="GEC87411.1"/>
    </source>
</evidence>
<dbReference type="EMBL" id="BJNT01000026">
    <property type="protein sequence ID" value="GEC87411.1"/>
    <property type="molecule type" value="Genomic_DNA"/>
</dbReference>
<evidence type="ECO:0000256" key="1">
    <source>
        <dbReference type="SAM" id="Phobius"/>
    </source>
</evidence>
<keyword evidence="4" id="KW-1185">Reference proteome</keyword>
<reference evidence="4" key="2">
    <citation type="submission" date="2015-11" db="EMBL/GenBank/DDBJ databases">
        <authorList>
            <person name="Dugat-Bony E."/>
        </authorList>
    </citation>
    <scope>NUCLEOTIDE SEQUENCE [LARGE SCALE GENOMIC DNA]</scope>
    <source>
        <strain evidence="4">Mu292</strain>
    </source>
</reference>
<dbReference type="AlphaFoldDB" id="A0A0X2NQW6"/>
<dbReference type="RefSeq" id="WP_014011249.1">
    <property type="nucleotide sequence ID" value="NZ_BJNT01000026.1"/>
</dbReference>
<sequence>MSANTALETRTPTNELAYLDGFVPSTFDAPHSSLHRSATWIGMGLILVSLAGFGTFVYGFGVNSDTTSPMADDGSMIGIIGLIAGLGLLFAGFFLVHAGRKNYRAYKKASGRVQ</sequence>
<dbReference type="OMA" id="APERMHY"/>
<keyword evidence="1" id="KW-1133">Transmembrane helix</keyword>
<proteinExistence type="predicted"/>
<evidence type="ECO:0000313" key="2">
    <source>
        <dbReference type="EMBL" id="CUU67150.1"/>
    </source>
</evidence>
<feature type="transmembrane region" description="Helical" evidence="1">
    <location>
        <begin position="40"/>
        <end position="61"/>
    </location>
</feature>